<dbReference type="AlphaFoldDB" id="A0A8C4PJP6"/>
<sequence length="91" mass="9756">MAYLKISDDLSRLSSSQEEIMHSTLICDNSNNDSYEDHTQDKFNLTGLSEQVPGPTVPPASLCAGFIVSKSIQWPTSSSSKSTAASGTQSK</sequence>
<name>A0A8C4PJP6_EQUAS</name>
<evidence type="ECO:0000313" key="1">
    <source>
        <dbReference type="Ensembl" id="ENSEASP00005010079.1"/>
    </source>
</evidence>
<proteinExistence type="predicted"/>
<organism evidence="1">
    <name type="scientific">Equus asinus asinus</name>
    <dbReference type="NCBI Taxonomy" id="83772"/>
    <lineage>
        <taxon>Eukaryota</taxon>
        <taxon>Metazoa</taxon>
        <taxon>Chordata</taxon>
        <taxon>Craniata</taxon>
        <taxon>Vertebrata</taxon>
        <taxon>Euteleostomi</taxon>
        <taxon>Mammalia</taxon>
        <taxon>Eutheria</taxon>
        <taxon>Laurasiatheria</taxon>
        <taxon>Perissodactyla</taxon>
        <taxon>Equidae</taxon>
        <taxon>Equus</taxon>
    </lineage>
</organism>
<accession>A0A8C4PJP6</accession>
<dbReference type="Ensembl" id="ENSEAST00005010956.1">
    <property type="protein sequence ID" value="ENSEASP00005010079.1"/>
    <property type="gene ID" value="ENSEASG00005007156.1"/>
</dbReference>
<reference evidence="1" key="1">
    <citation type="submission" date="2023-03" db="UniProtKB">
        <authorList>
            <consortium name="Ensembl"/>
        </authorList>
    </citation>
    <scope>IDENTIFICATION</scope>
</reference>
<protein>
    <submittedName>
        <fullName evidence="1">Uncharacterized protein</fullName>
    </submittedName>
</protein>